<evidence type="ECO:0000256" key="1">
    <source>
        <dbReference type="SAM" id="MobiDB-lite"/>
    </source>
</evidence>
<keyword evidence="4" id="KW-1185">Reference proteome</keyword>
<dbReference type="EMBL" id="WWBZ02000040">
    <property type="protein sequence ID" value="KAF4305177.1"/>
    <property type="molecule type" value="Genomic_DNA"/>
</dbReference>
<sequence length="133" mass="14124">MHGYDKSMGEIEGVEESRTATKLKLQIYRTHSLCIPCFGTCCGVPEPQHPPASQQDSSPTSTGWREEGVAMRPQPTTSNRFANHGMDGPGSPSSSQQPPLPPERSPATCESRPGSSRAPTAAQPPKAPTSPTP</sequence>
<dbReference type="AlphaFoldDB" id="A0A8H4IKB3"/>
<comment type="caution">
    <text evidence="2">The sequence shown here is derived from an EMBL/GenBank/DDBJ whole genome shotgun (WGS) entry which is preliminary data.</text>
</comment>
<protein>
    <submittedName>
        <fullName evidence="2">Uncharacterized protein</fullName>
    </submittedName>
</protein>
<name>A0A8H4IKB3_9PEZI</name>
<proteinExistence type="predicted"/>
<reference evidence="2 4" key="1">
    <citation type="submission" date="2020-04" db="EMBL/GenBank/DDBJ databases">
        <title>Genome Assembly and Annotation of Botryosphaeria dothidea sdau 11-99, a Latent Pathogen of Apple Fruit Ring Rot in China.</title>
        <authorList>
            <person name="Yu C."/>
            <person name="Diao Y."/>
            <person name="Lu Q."/>
            <person name="Zhao J."/>
            <person name="Cui S."/>
            <person name="Peng C."/>
            <person name="He B."/>
            <person name="Liu H."/>
        </authorList>
    </citation>
    <scope>NUCLEOTIDE SEQUENCE [LARGE SCALE GENOMIC DNA]</scope>
    <source>
        <strain evidence="2">Sdau11-99</strain>
        <strain evidence="4">sdau11-99</strain>
    </source>
</reference>
<evidence type="ECO:0000313" key="3">
    <source>
        <dbReference type="EMBL" id="KAF4305177.1"/>
    </source>
</evidence>
<evidence type="ECO:0000313" key="4">
    <source>
        <dbReference type="Proteomes" id="UP000572817"/>
    </source>
</evidence>
<feature type="region of interest" description="Disordered" evidence="1">
    <location>
        <begin position="45"/>
        <end position="133"/>
    </location>
</feature>
<organism evidence="2 4">
    <name type="scientific">Botryosphaeria dothidea</name>
    <dbReference type="NCBI Taxonomy" id="55169"/>
    <lineage>
        <taxon>Eukaryota</taxon>
        <taxon>Fungi</taxon>
        <taxon>Dikarya</taxon>
        <taxon>Ascomycota</taxon>
        <taxon>Pezizomycotina</taxon>
        <taxon>Dothideomycetes</taxon>
        <taxon>Dothideomycetes incertae sedis</taxon>
        <taxon>Botryosphaeriales</taxon>
        <taxon>Botryosphaeriaceae</taxon>
        <taxon>Botryosphaeria</taxon>
    </lineage>
</organism>
<feature type="compositionally biased region" description="Polar residues" evidence="1">
    <location>
        <begin position="51"/>
        <end position="63"/>
    </location>
</feature>
<gene>
    <name evidence="3" type="ORF">GTA08_BOTSDO06276</name>
    <name evidence="2" type="ORF">GTA08_BOTSDO10223</name>
</gene>
<dbReference type="Proteomes" id="UP000572817">
    <property type="component" value="Unassembled WGS sequence"/>
</dbReference>
<evidence type="ECO:0000313" key="2">
    <source>
        <dbReference type="EMBL" id="KAF4301834.1"/>
    </source>
</evidence>
<dbReference type="EMBL" id="WWBZ02000073">
    <property type="protein sequence ID" value="KAF4301834.1"/>
    <property type="molecule type" value="Genomic_DNA"/>
</dbReference>
<accession>A0A8H4IKB3</accession>